<evidence type="ECO:0000256" key="2">
    <source>
        <dbReference type="SAM" id="SignalP"/>
    </source>
</evidence>
<keyword evidence="4" id="KW-1185">Reference proteome</keyword>
<dbReference type="Proteomes" id="UP000600139">
    <property type="component" value="Unassembled WGS sequence"/>
</dbReference>
<dbReference type="AlphaFoldDB" id="A0A934R6G4"/>
<feature type="region of interest" description="Disordered" evidence="1">
    <location>
        <begin position="192"/>
        <end position="258"/>
    </location>
</feature>
<name>A0A934R6G4_9BACT</name>
<reference evidence="3" key="1">
    <citation type="submission" date="2021-01" db="EMBL/GenBank/DDBJ databases">
        <title>Modified the classification status of verrucomicrobia.</title>
        <authorList>
            <person name="Feng X."/>
        </authorList>
    </citation>
    <scope>NUCLEOTIDE SEQUENCE</scope>
    <source>
        <strain evidence="3">JCM 18052</strain>
    </source>
</reference>
<organism evidence="3 4">
    <name type="scientific">Luteolibacter yonseiensis</name>
    <dbReference type="NCBI Taxonomy" id="1144680"/>
    <lineage>
        <taxon>Bacteria</taxon>
        <taxon>Pseudomonadati</taxon>
        <taxon>Verrucomicrobiota</taxon>
        <taxon>Verrucomicrobiia</taxon>
        <taxon>Verrucomicrobiales</taxon>
        <taxon>Verrucomicrobiaceae</taxon>
        <taxon>Luteolibacter</taxon>
    </lineage>
</organism>
<dbReference type="RefSeq" id="WP_200353093.1">
    <property type="nucleotide sequence ID" value="NZ_BAABHZ010000002.1"/>
</dbReference>
<protein>
    <submittedName>
        <fullName evidence="3">Uncharacterized protein</fullName>
    </submittedName>
</protein>
<feature type="compositionally biased region" description="Basic and acidic residues" evidence="1">
    <location>
        <begin position="242"/>
        <end position="258"/>
    </location>
</feature>
<sequence>MKPKFLFLATLLIGASYAFAEVSIDEEAFGKSLGGWKRKGTAAEYPLSGADYRTYKPETSPTPDGGIFISVRIDHVRGWLATNDHANLEMTVNSKGAISSAQSTLAIQGQSIKSDVILGGNEAGKAILSPEGAVQIGTDLVANLTAKLLRENIVEAGRVSFPAVLRHNYNRLFQAIRVDGFQILPNVPTATVVPDTSNPDPAAATTTQTQSVPPAPATPPTPPPVPATPPPAPASPPTPAPEKAKEPEQKPLEIKPYF</sequence>
<feature type="compositionally biased region" description="Pro residues" evidence="1">
    <location>
        <begin position="213"/>
        <end position="240"/>
    </location>
</feature>
<evidence type="ECO:0000256" key="1">
    <source>
        <dbReference type="SAM" id="MobiDB-lite"/>
    </source>
</evidence>
<feature type="signal peptide" evidence="2">
    <location>
        <begin position="1"/>
        <end position="20"/>
    </location>
</feature>
<accession>A0A934R6G4</accession>
<gene>
    <name evidence="3" type="ORF">JIN84_21135</name>
</gene>
<keyword evidence="2" id="KW-0732">Signal</keyword>
<feature type="compositionally biased region" description="Low complexity" evidence="1">
    <location>
        <begin position="201"/>
        <end position="212"/>
    </location>
</feature>
<evidence type="ECO:0000313" key="3">
    <source>
        <dbReference type="EMBL" id="MBK1818141.1"/>
    </source>
</evidence>
<feature type="chain" id="PRO_5037967068" evidence="2">
    <location>
        <begin position="21"/>
        <end position="258"/>
    </location>
</feature>
<proteinExistence type="predicted"/>
<dbReference type="EMBL" id="JAENIK010000013">
    <property type="protein sequence ID" value="MBK1818141.1"/>
    <property type="molecule type" value="Genomic_DNA"/>
</dbReference>
<evidence type="ECO:0000313" key="4">
    <source>
        <dbReference type="Proteomes" id="UP000600139"/>
    </source>
</evidence>
<comment type="caution">
    <text evidence="3">The sequence shown here is derived from an EMBL/GenBank/DDBJ whole genome shotgun (WGS) entry which is preliminary data.</text>
</comment>